<dbReference type="Proteomes" id="UP000244077">
    <property type="component" value="Unassembled WGS sequence"/>
</dbReference>
<dbReference type="InterPro" id="IPR007263">
    <property type="entry name" value="DCC1-like"/>
</dbReference>
<protein>
    <submittedName>
        <fullName evidence="1">Uncharacterized protein DUF393</fullName>
    </submittedName>
</protein>
<reference evidence="1 2" key="1">
    <citation type="submission" date="2018-04" db="EMBL/GenBank/DDBJ databases">
        <title>Genomic Encyclopedia of Archaeal and Bacterial Type Strains, Phase II (KMG-II): from individual species to whole genera.</title>
        <authorList>
            <person name="Goeker M."/>
        </authorList>
    </citation>
    <scope>NUCLEOTIDE SEQUENCE [LARGE SCALE GENOMIC DNA]</scope>
    <source>
        <strain evidence="1 2">DSM 100434</strain>
    </source>
</reference>
<dbReference type="EMBL" id="QAOH01000004">
    <property type="protein sequence ID" value="PTQ74598.1"/>
    <property type="molecule type" value="Genomic_DNA"/>
</dbReference>
<organism evidence="1 2">
    <name type="scientific">Celeribacter persicus</name>
    <dbReference type="NCBI Taxonomy" id="1651082"/>
    <lineage>
        <taxon>Bacteria</taxon>
        <taxon>Pseudomonadati</taxon>
        <taxon>Pseudomonadota</taxon>
        <taxon>Alphaproteobacteria</taxon>
        <taxon>Rhodobacterales</taxon>
        <taxon>Roseobacteraceae</taxon>
        <taxon>Celeribacter</taxon>
    </lineage>
</organism>
<accession>A0A2T5HSW7</accession>
<comment type="caution">
    <text evidence="1">The sequence shown here is derived from an EMBL/GenBank/DDBJ whole genome shotgun (WGS) entry which is preliminary data.</text>
</comment>
<dbReference type="OrthoDB" id="9785438at2"/>
<evidence type="ECO:0000313" key="1">
    <source>
        <dbReference type="EMBL" id="PTQ74598.1"/>
    </source>
</evidence>
<name>A0A2T5HSW7_9RHOB</name>
<sequence>MTGPGLTVIYDGECLFCASYLRLVRLREVVGRVELVDARSTDPRVAVLCAKGYDLDAGMIALWERQVFYGDAAVHLLATLSSEGTGILNRIQKMLFASPDRAARLYPVLVFGRRAFLRLAGRVPIGMEQKSSNGSE</sequence>
<dbReference type="Pfam" id="PF04134">
    <property type="entry name" value="DCC1-like"/>
    <property type="match status" value="1"/>
</dbReference>
<dbReference type="GO" id="GO:0015035">
    <property type="term" value="F:protein-disulfide reductase activity"/>
    <property type="evidence" value="ECO:0007669"/>
    <property type="project" value="InterPro"/>
</dbReference>
<evidence type="ECO:0000313" key="2">
    <source>
        <dbReference type="Proteomes" id="UP000244077"/>
    </source>
</evidence>
<proteinExistence type="predicted"/>
<gene>
    <name evidence="1" type="ORF">C8N42_104243</name>
</gene>
<keyword evidence="2" id="KW-1185">Reference proteome</keyword>
<dbReference type="RefSeq" id="WP_107815941.1">
    <property type="nucleotide sequence ID" value="NZ_QAOH01000004.1"/>
</dbReference>
<dbReference type="AlphaFoldDB" id="A0A2T5HSW7"/>